<evidence type="ECO:0000313" key="2">
    <source>
        <dbReference type="Proteomes" id="UP000774958"/>
    </source>
</evidence>
<name>A0ABS7VGQ8_9GAMM</name>
<gene>
    <name evidence="1" type="ORF">LA374_20510</name>
</gene>
<comment type="caution">
    <text evidence="1">The sequence shown here is derived from an EMBL/GenBank/DDBJ whole genome shotgun (WGS) entry which is preliminary data.</text>
</comment>
<organism evidence="1 2">
    <name type="scientific">Aeromonas schubertii</name>
    <dbReference type="NCBI Taxonomy" id="652"/>
    <lineage>
        <taxon>Bacteria</taxon>
        <taxon>Pseudomonadati</taxon>
        <taxon>Pseudomonadota</taxon>
        <taxon>Gammaproteobacteria</taxon>
        <taxon>Aeromonadales</taxon>
        <taxon>Aeromonadaceae</taxon>
        <taxon>Aeromonas</taxon>
    </lineage>
</organism>
<keyword evidence="2" id="KW-1185">Reference proteome</keyword>
<accession>A0ABS7VGQ8</accession>
<feature type="non-terminal residue" evidence="1">
    <location>
        <position position="1"/>
    </location>
</feature>
<evidence type="ECO:0000313" key="1">
    <source>
        <dbReference type="EMBL" id="MBZ6068567.1"/>
    </source>
</evidence>
<feature type="non-terminal residue" evidence="1">
    <location>
        <position position="100"/>
    </location>
</feature>
<proteinExistence type="predicted"/>
<protein>
    <submittedName>
        <fullName evidence="1">DNA primase</fullName>
    </submittedName>
</protein>
<dbReference type="Proteomes" id="UP000774958">
    <property type="component" value="Unassembled WGS sequence"/>
</dbReference>
<dbReference type="EMBL" id="JAIRBT010000087">
    <property type="protein sequence ID" value="MBZ6068567.1"/>
    <property type="molecule type" value="Genomic_DNA"/>
</dbReference>
<sequence>ADLAQLQARQQAQAEAQRRLEARLRQKAIQRAASIMADTLPGVSAYLEGKALSGVSVTLSQHVLVVGDLTFAPGTMVVPLYSEAGGELVNVQLIDGEGNK</sequence>
<reference evidence="1 2" key="1">
    <citation type="submission" date="2021-09" db="EMBL/GenBank/DDBJ databases">
        <title>Aeromonas schubertii isolated from Asian sea bass.</title>
        <authorList>
            <person name="Pinpimai K."/>
        </authorList>
    </citation>
    <scope>NUCLEOTIDE SEQUENCE [LARGE SCALE GENOMIC DNA]</scope>
    <source>
        <strain evidence="1 2">CHULA2021a</strain>
    </source>
</reference>